<comment type="caution">
    <text evidence="2">The sequence shown here is derived from an EMBL/GenBank/DDBJ whole genome shotgun (WGS) entry which is preliminary data.</text>
</comment>
<keyword evidence="2" id="KW-0255">Endonuclease</keyword>
<keyword evidence="2" id="KW-0378">Hydrolase</keyword>
<organism evidence="2 3">
    <name type="scientific">Cognatishimia coralii</name>
    <dbReference type="NCBI Taxonomy" id="3083254"/>
    <lineage>
        <taxon>Bacteria</taxon>
        <taxon>Pseudomonadati</taxon>
        <taxon>Pseudomonadota</taxon>
        <taxon>Alphaproteobacteria</taxon>
        <taxon>Rhodobacterales</taxon>
        <taxon>Paracoccaceae</taxon>
        <taxon>Cognatishimia</taxon>
    </lineage>
</organism>
<proteinExistence type="predicted"/>
<name>A0ABU8QHL1_9RHOB</name>
<dbReference type="InterPro" id="IPR003615">
    <property type="entry name" value="HNH_nuc"/>
</dbReference>
<evidence type="ECO:0000313" key="3">
    <source>
        <dbReference type="Proteomes" id="UP001368270"/>
    </source>
</evidence>
<feature type="domain" description="HNH" evidence="1">
    <location>
        <begin position="32"/>
        <end position="77"/>
    </location>
</feature>
<sequence>MRPVVKGPAPQPEYKPYGDALDDLAAQLGLFCSYCEQPITHAPEIEHVQPKSLEAGLEFSWENFLLGCKSCNTVKGNTPVDVTLVGFPDMDNTFRGLDFHSDGKISIKMGLEEDQTELMSATVRLIKLHRHPSEPAAQDRPTRRDKRAELRRDVWEVATYVLGRYQADGTIADLIAEHLAPAKGFFSVWMTVFADHPEMLNRFIDAFPGTARDCFNEDGQSQARPGGRL</sequence>
<dbReference type="Pfam" id="PF01844">
    <property type="entry name" value="HNH"/>
    <property type="match status" value="1"/>
</dbReference>
<dbReference type="Proteomes" id="UP001368270">
    <property type="component" value="Unassembled WGS sequence"/>
</dbReference>
<dbReference type="GO" id="GO:0004519">
    <property type="term" value="F:endonuclease activity"/>
    <property type="evidence" value="ECO:0007669"/>
    <property type="project" value="UniProtKB-KW"/>
</dbReference>
<keyword evidence="3" id="KW-1185">Reference proteome</keyword>
<dbReference type="Gene3D" id="1.10.30.50">
    <property type="match status" value="1"/>
</dbReference>
<keyword evidence="2" id="KW-0540">Nuclease</keyword>
<protein>
    <submittedName>
        <fullName evidence="2">HNH endonuclease</fullName>
    </submittedName>
</protein>
<accession>A0ABU8QHL1</accession>
<dbReference type="EMBL" id="JBBGAZ010000006">
    <property type="protein sequence ID" value="MEJ5218910.1"/>
    <property type="molecule type" value="Genomic_DNA"/>
</dbReference>
<dbReference type="InterPro" id="IPR002711">
    <property type="entry name" value="HNH"/>
</dbReference>
<dbReference type="CDD" id="cd00085">
    <property type="entry name" value="HNHc"/>
    <property type="match status" value="1"/>
</dbReference>
<evidence type="ECO:0000259" key="1">
    <source>
        <dbReference type="Pfam" id="PF01844"/>
    </source>
</evidence>
<gene>
    <name evidence="2" type="ORF">WG622_11695</name>
</gene>
<reference evidence="2 3" key="1">
    <citation type="submission" date="2024-03" db="EMBL/GenBank/DDBJ databases">
        <title>Cognatishimia coralii sp. nov., a marine bacterium isolated from coral surrounding seawater.</title>
        <authorList>
            <person name="Liu X."/>
            <person name="Liu S."/>
            <person name="Sun H."/>
            <person name="Zhang Y."/>
        </authorList>
    </citation>
    <scope>NUCLEOTIDE SEQUENCE [LARGE SCALE GENOMIC DNA]</scope>
    <source>
        <strain evidence="2 3">D5M38</strain>
    </source>
</reference>
<dbReference type="RefSeq" id="WP_339403752.1">
    <property type="nucleotide sequence ID" value="NZ_JBBGAZ010000006.1"/>
</dbReference>
<evidence type="ECO:0000313" key="2">
    <source>
        <dbReference type="EMBL" id="MEJ5218910.1"/>
    </source>
</evidence>